<evidence type="ECO:0000256" key="1">
    <source>
        <dbReference type="SAM" id="MobiDB-lite"/>
    </source>
</evidence>
<keyword evidence="2" id="KW-0812">Transmembrane</keyword>
<gene>
    <name evidence="5" type="primary">LOC111128160</name>
</gene>
<dbReference type="GeneID" id="111128160"/>
<proteinExistence type="predicted"/>
<feature type="region of interest" description="Disordered" evidence="1">
    <location>
        <begin position="189"/>
        <end position="320"/>
    </location>
</feature>
<keyword evidence="4" id="KW-1185">Reference proteome</keyword>
<protein>
    <submittedName>
        <fullName evidence="5">Uncharacterized protein LOC111128160 isoform X1</fullName>
    </submittedName>
</protein>
<feature type="compositionally biased region" description="Polar residues" evidence="1">
    <location>
        <begin position="252"/>
        <end position="267"/>
    </location>
</feature>
<evidence type="ECO:0000256" key="2">
    <source>
        <dbReference type="SAM" id="Phobius"/>
    </source>
</evidence>
<evidence type="ECO:0000313" key="4">
    <source>
        <dbReference type="Proteomes" id="UP000694844"/>
    </source>
</evidence>
<keyword evidence="2" id="KW-0472">Membrane</keyword>
<keyword evidence="3" id="KW-0732">Signal</keyword>
<feature type="compositionally biased region" description="Basic and acidic residues" evidence="1">
    <location>
        <begin position="237"/>
        <end position="246"/>
    </location>
</feature>
<feature type="transmembrane region" description="Helical" evidence="2">
    <location>
        <begin position="326"/>
        <end position="346"/>
    </location>
</feature>
<feature type="signal peptide" evidence="3">
    <location>
        <begin position="1"/>
        <end position="22"/>
    </location>
</feature>
<name>A0A8B8DME1_CRAVI</name>
<feature type="compositionally biased region" description="Polar residues" evidence="1">
    <location>
        <begin position="194"/>
        <end position="227"/>
    </location>
</feature>
<dbReference type="RefSeq" id="XP_022329342.1">
    <property type="nucleotide sequence ID" value="XM_022473634.1"/>
</dbReference>
<evidence type="ECO:0000256" key="3">
    <source>
        <dbReference type="SAM" id="SignalP"/>
    </source>
</evidence>
<dbReference type="KEGG" id="cvn:111128160"/>
<organism evidence="4 5">
    <name type="scientific">Crassostrea virginica</name>
    <name type="common">Eastern oyster</name>
    <dbReference type="NCBI Taxonomy" id="6565"/>
    <lineage>
        <taxon>Eukaryota</taxon>
        <taxon>Metazoa</taxon>
        <taxon>Spiralia</taxon>
        <taxon>Lophotrochozoa</taxon>
        <taxon>Mollusca</taxon>
        <taxon>Bivalvia</taxon>
        <taxon>Autobranchia</taxon>
        <taxon>Pteriomorphia</taxon>
        <taxon>Ostreida</taxon>
        <taxon>Ostreoidea</taxon>
        <taxon>Ostreidae</taxon>
        <taxon>Crassostrea</taxon>
    </lineage>
</organism>
<evidence type="ECO:0000313" key="5">
    <source>
        <dbReference type="RefSeq" id="XP_022329342.1"/>
    </source>
</evidence>
<reference evidence="5" key="1">
    <citation type="submission" date="2025-08" db="UniProtKB">
        <authorList>
            <consortium name="RefSeq"/>
        </authorList>
    </citation>
    <scope>IDENTIFICATION</scope>
    <source>
        <tissue evidence="5">Whole sample</tissue>
    </source>
</reference>
<feature type="chain" id="PRO_5034680478" evidence="3">
    <location>
        <begin position="23"/>
        <end position="568"/>
    </location>
</feature>
<dbReference type="AlphaFoldDB" id="A0A8B8DME1"/>
<accession>A0A8B8DME1</accession>
<dbReference type="Proteomes" id="UP000694844">
    <property type="component" value="Chromosome 4"/>
</dbReference>
<keyword evidence="2" id="KW-1133">Transmembrane helix</keyword>
<sequence length="568" mass="63858">MCKNIPIVFLWIMCLRIGLNNADNQLSCAMDTLCYTETNEKCKFLEGGPLDFTPNCSLEEVPSSPRCHNVTATRDESGVKFVITWSGPANGSLLRGFQIELMVVDEIYPIRNYKLDLGEKDSHLSGSQHFSSIQEEIFQMTCNHTGDLSQQIDFYIYSLPMNCNLDPSCSLSFQSHPIRKLSTEKPVVEKTIVTHDSSNGVTEESTKTSSAEPSTNTHHRQQTSNDVENQKKSTKKHSAEKSEDIHGKHRSNGVTVESMRTSSAEPKTSNDVENQKRYTKKLSAGKSVEVHGKYYGNDVPVENRKRSTKKSSAEPSTNALQKQHTGVIILLSTLTVVVGLTIVIFFSRWIKKSPKMSDERESGHFTSTSPVQDENIFTSIQSDFDQSLFDQSGISLSERDQSGSDQLLCNQSEESLCDDNQPRFTKSVPDQSKGELIISDQSGINESIYSIPIQSEFSVSTPDQPVSILYKRNQSISGQSSHNYKSKSVRFNIDSFDCDQLIYDEPEVPQSMEDQFPVESCFHCLVNDERWRAFDMEECSFDGNSESQITDDDIKRHLLQINFPDVAL</sequence>